<sequence length="624" mass="68322">MPPGVVNMGKRFYSGKVSGGVAMEAKEASSEAGTMSLCRCRLALLAAEICTVILVTGTAGQSQDRREAGSSCYGGFDLYFVLDKSGSVQNHWNEIYYFVDHLAHKFISPQLRMSFIVFSTEGRILMKLTEDREKIRASLDELRMVHPGGDTYMHKGFQRASEQIYYAGDSFRTASVIIALTDGELRENQFDLAERELWTIADSKDHVFPVNDGFEALQGVIDSILKRSCIEILAAEPSSICAGESFQVVVTGNGFSHARHEGNVLCSFRINDTATLMKRPLVVRGTYLLCPAPILKEEGTTATLHVSMNNGLSFISSSVTITSVRCSNGTLLAVALLVLLVLLAVLLLWWFWPLCCTVIIHEPAPPVTEESSDEDEDGYPKKRWPTVDASYYGGRGVGGIKRMEVRWGDRGSTEEGAKLEKAKNARVTLPEQEFDMPPTRTLNNGMRKPASPPKWYSPIKGKLDALWVFLRKGYDRVSVMRPYPGDKGRCISFTRGKSYPAPRYPIYNQPSTPIYSLPHAYGHPSSAGTLSRMPPSPTSTLPPLPTTPPPSCITPPPYTPPPNRALPPASPTFSSPVDPHTPPSFDPAMPPSPTGALPSPPQAPPSCRAPPPSRPPPRPSDQCL</sequence>
<dbReference type="EMBL" id="CM055760">
    <property type="protein sequence ID" value="KAJ7987173.1"/>
    <property type="molecule type" value="Genomic_DNA"/>
</dbReference>
<comment type="caution">
    <text evidence="1">The sequence shown here is derived from an EMBL/GenBank/DDBJ whole genome shotgun (WGS) entry which is preliminary data.</text>
</comment>
<dbReference type="Proteomes" id="UP001157502">
    <property type="component" value="Chromosome 33"/>
</dbReference>
<name>A0ACC2F711_DALPE</name>
<reference evidence="1" key="1">
    <citation type="submission" date="2021-05" db="EMBL/GenBank/DDBJ databases">
        <authorList>
            <person name="Pan Q."/>
            <person name="Jouanno E."/>
            <person name="Zahm M."/>
            <person name="Klopp C."/>
            <person name="Cabau C."/>
            <person name="Louis A."/>
            <person name="Berthelot C."/>
            <person name="Parey E."/>
            <person name="Roest Crollius H."/>
            <person name="Montfort J."/>
            <person name="Robinson-Rechavi M."/>
            <person name="Bouchez O."/>
            <person name="Lampietro C."/>
            <person name="Lopez Roques C."/>
            <person name="Donnadieu C."/>
            <person name="Postlethwait J."/>
            <person name="Bobe J."/>
            <person name="Dillon D."/>
            <person name="Chandos A."/>
            <person name="von Hippel F."/>
            <person name="Guiguen Y."/>
        </authorList>
    </citation>
    <scope>NUCLEOTIDE SEQUENCE</scope>
    <source>
        <strain evidence="1">YG-Jan2019</strain>
    </source>
</reference>
<proteinExistence type="predicted"/>
<protein>
    <submittedName>
        <fullName evidence="1">Uncharacterized protein</fullName>
    </submittedName>
</protein>
<evidence type="ECO:0000313" key="1">
    <source>
        <dbReference type="EMBL" id="KAJ7987173.1"/>
    </source>
</evidence>
<keyword evidence="2" id="KW-1185">Reference proteome</keyword>
<gene>
    <name evidence="1" type="ORF">DPEC_G00336000</name>
</gene>
<evidence type="ECO:0000313" key="2">
    <source>
        <dbReference type="Proteomes" id="UP001157502"/>
    </source>
</evidence>
<accession>A0ACC2F711</accession>
<organism evidence="1 2">
    <name type="scientific">Dallia pectoralis</name>
    <name type="common">Alaska blackfish</name>
    <dbReference type="NCBI Taxonomy" id="75939"/>
    <lineage>
        <taxon>Eukaryota</taxon>
        <taxon>Metazoa</taxon>
        <taxon>Chordata</taxon>
        <taxon>Craniata</taxon>
        <taxon>Vertebrata</taxon>
        <taxon>Euteleostomi</taxon>
        <taxon>Actinopterygii</taxon>
        <taxon>Neopterygii</taxon>
        <taxon>Teleostei</taxon>
        <taxon>Protacanthopterygii</taxon>
        <taxon>Esociformes</taxon>
        <taxon>Umbridae</taxon>
        <taxon>Dallia</taxon>
    </lineage>
</organism>